<feature type="compositionally biased region" description="Polar residues" evidence="1">
    <location>
        <begin position="64"/>
        <end position="104"/>
    </location>
</feature>
<sequence length="104" mass="11403">MPNPLELEGILAATFLFRWSPGCRLLCYRGTSASAGRGIKAERTSEMVLEGRLMKSSHGLEDLTSGTRTVNKNSLQSRLHNDGRLTSSESRQAPVSQLMTVPQL</sequence>
<evidence type="ECO:0000313" key="2">
    <source>
        <dbReference type="EMBL" id="CAB1458839.1"/>
    </source>
</evidence>
<organism evidence="2 3">
    <name type="scientific">Pleuronectes platessa</name>
    <name type="common">European plaice</name>
    <dbReference type="NCBI Taxonomy" id="8262"/>
    <lineage>
        <taxon>Eukaryota</taxon>
        <taxon>Metazoa</taxon>
        <taxon>Chordata</taxon>
        <taxon>Craniata</taxon>
        <taxon>Vertebrata</taxon>
        <taxon>Euteleostomi</taxon>
        <taxon>Actinopterygii</taxon>
        <taxon>Neopterygii</taxon>
        <taxon>Teleostei</taxon>
        <taxon>Neoteleostei</taxon>
        <taxon>Acanthomorphata</taxon>
        <taxon>Carangaria</taxon>
        <taxon>Pleuronectiformes</taxon>
        <taxon>Pleuronectoidei</taxon>
        <taxon>Pleuronectidae</taxon>
        <taxon>Pleuronectes</taxon>
    </lineage>
</organism>
<accession>A0A9N7VXC6</accession>
<proteinExistence type="predicted"/>
<dbReference type="AlphaFoldDB" id="A0A9N7VXC6"/>
<protein>
    <submittedName>
        <fullName evidence="2">Uncharacterized protein</fullName>
    </submittedName>
</protein>
<keyword evidence="3" id="KW-1185">Reference proteome</keyword>
<feature type="non-terminal residue" evidence="2">
    <location>
        <position position="1"/>
    </location>
</feature>
<dbReference type="EMBL" id="CADEAL010004402">
    <property type="protein sequence ID" value="CAB1458839.1"/>
    <property type="molecule type" value="Genomic_DNA"/>
</dbReference>
<gene>
    <name evidence="2" type="ORF">PLEPLA_LOCUS46672</name>
</gene>
<dbReference type="Proteomes" id="UP001153269">
    <property type="component" value="Unassembled WGS sequence"/>
</dbReference>
<evidence type="ECO:0000313" key="3">
    <source>
        <dbReference type="Proteomes" id="UP001153269"/>
    </source>
</evidence>
<comment type="caution">
    <text evidence="2">The sequence shown here is derived from an EMBL/GenBank/DDBJ whole genome shotgun (WGS) entry which is preliminary data.</text>
</comment>
<evidence type="ECO:0000256" key="1">
    <source>
        <dbReference type="SAM" id="MobiDB-lite"/>
    </source>
</evidence>
<feature type="region of interest" description="Disordered" evidence="1">
    <location>
        <begin position="59"/>
        <end position="104"/>
    </location>
</feature>
<reference evidence="2" key="1">
    <citation type="submission" date="2020-03" db="EMBL/GenBank/DDBJ databases">
        <authorList>
            <person name="Weist P."/>
        </authorList>
    </citation>
    <scope>NUCLEOTIDE SEQUENCE</scope>
</reference>
<name>A0A9N7VXC6_PLEPL</name>